<dbReference type="AlphaFoldDB" id="A0A165RY30"/>
<comment type="pathway">
    <text evidence="2">Secondary metabolite biosynthesis.</text>
</comment>
<dbReference type="InterPro" id="IPR036396">
    <property type="entry name" value="Cyt_P450_sf"/>
</dbReference>
<organism evidence="11 12">
    <name type="scientific">Neolentinus lepideus HHB14362 ss-1</name>
    <dbReference type="NCBI Taxonomy" id="1314782"/>
    <lineage>
        <taxon>Eukaryota</taxon>
        <taxon>Fungi</taxon>
        <taxon>Dikarya</taxon>
        <taxon>Basidiomycota</taxon>
        <taxon>Agaricomycotina</taxon>
        <taxon>Agaricomycetes</taxon>
        <taxon>Gloeophyllales</taxon>
        <taxon>Gloeophyllaceae</taxon>
        <taxon>Neolentinus</taxon>
    </lineage>
</organism>
<evidence type="ECO:0000256" key="9">
    <source>
        <dbReference type="PIRSR" id="PIRSR602401-1"/>
    </source>
</evidence>
<reference evidence="11 12" key="1">
    <citation type="journal article" date="2016" name="Mol. Biol. Evol.">
        <title>Comparative Genomics of Early-Diverging Mushroom-Forming Fungi Provides Insights into the Origins of Lignocellulose Decay Capabilities.</title>
        <authorList>
            <person name="Nagy L.G."/>
            <person name="Riley R."/>
            <person name="Tritt A."/>
            <person name="Adam C."/>
            <person name="Daum C."/>
            <person name="Floudas D."/>
            <person name="Sun H."/>
            <person name="Yadav J.S."/>
            <person name="Pangilinan J."/>
            <person name="Larsson K.H."/>
            <person name="Matsuura K."/>
            <person name="Barry K."/>
            <person name="Labutti K."/>
            <person name="Kuo R."/>
            <person name="Ohm R.A."/>
            <person name="Bhattacharya S.S."/>
            <person name="Shirouzu T."/>
            <person name="Yoshinaga Y."/>
            <person name="Martin F.M."/>
            <person name="Grigoriev I.V."/>
            <person name="Hibbett D.S."/>
        </authorList>
    </citation>
    <scope>NUCLEOTIDE SEQUENCE [LARGE SCALE GENOMIC DNA]</scope>
    <source>
        <strain evidence="11 12">HHB14362 ss-1</strain>
    </source>
</reference>
<name>A0A165RY30_9AGAM</name>
<dbReference type="Proteomes" id="UP000076761">
    <property type="component" value="Unassembled WGS sequence"/>
</dbReference>
<dbReference type="InterPro" id="IPR050364">
    <property type="entry name" value="Cytochrome_P450_fung"/>
</dbReference>
<keyword evidence="7 9" id="KW-0408">Iron</keyword>
<dbReference type="PANTHER" id="PTHR46300">
    <property type="entry name" value="P450, PUTATIVE (EUROFUNG)-RELATED-RELATED"/>
    <property type="match status" value="1"/>
</dbReference>
<evidence type="ECO:0000256" key="7">
    <source>
        <dbReference type="ARBA" id="ARBA00023004"/>
    </source>
</evidence>
<keyword evidence="5 9" id="KW-0479">Metal-binding</keyword>
<evidence type="ECO:0000256" key="8">
    <source>
        <dbReference type="ARBA" id="ARBA00023033"/>
    </source>
</evidence>
<dbReference type="GO" id="GO:0020037">
    <property type="term" value="F:heme binding"/>
    <property type="evidence" value="ECO:0007669"/>
    <property type="project" value="InterPro"/>
</dbReference>
<proteinExistence type="inferred from homology"/>
<dbReference type="GO" id="GO:0005506">
    <property type="term" value="F:iron ion binding"/>
    <property type="evidence" value="ECO:0007669"/>
    <property type="project" value="InterPro"/>
</dbReference>
<feature type="binding site" description="axial binding residue" evidence="9">
    <location>
        <position position="438"/>
    </location>
    <ligand>
        <name>heme</name>
        <dbReference type="ChEBI" id="CHEBI:30413"/>
    </ligand>
    <ligandPart>
        <name>Fe</name>
        <dbReference type="ChEBI" id="CHEBI:18248"/>
    </ligandPart>
</feature>
<sequence>MLYSLVLAAGAFILISAWVVCYHSDRSVKPSLPPGPKGLPLIGNLFDLPPGPQWLIFDKWLKQYGDIVQINILGQPIIILGSVRAVSAIFEKNSSIHSSRKGMTMMNELMGWGFNFAFMPYGKRWRDGRRIFHQHFNQGSTPRYHHAFSRQTRRLLYSLLTEPEDFLRHIRHTFAATILAATYGLDVTDRNDPYVTISEKAMQGASAAFVPGAFLVNDFPILKYVPSWSPGAEFQRKAMEWKKATDAMFHKPFNAVKVGIREGTAGPSVAATILQSLPVDGDNREEEYAIKAVGAAAYAGATISTAQVFILAMAMHPEVQRRAQAEIDAVVGRSRLPDFSDRDSLPYINAVVKEVIRWQPAFPLGIPHASTADDEYCGYYIPKGSIIFGCSWSILHDPVAYPEPHKFIPERFLNKDGKLNPDVQDPNIAAFGYGRRICPGRYFVDDSLYSVISCILATFDIRPPTHRRAPMSELQPVMLPGIISHPAPFESTISARSHETADLIFRSLNETP</sequence>
<dbReference type="PRINTS" id="PR00385">
    <property type="entry name" value="P450"/>
</dbReference>
<evidence type="ECO:0000256" key="5">
    <source>
        <dbReference type="ARBA" id="ARBA00022723"/>
    </source>
</evidence>
<dbReference type="CDD" id="cd11065">
    <property type="entry name" value="CYP64-like"/>
    <property type="match status" value="1"/>
</dbReference>
<comment type="similarity">
    <text evidence="3 10">Belongs to the cytochrome P450 family.</text>
</comment>
<evidence type="ECO:0000256" key="6">
    <source>
        <dbReference type="ARBA" id="ARBA00023002"/>
    </source>
</evidence>
<protein>
    <submittedName>
        <fullName evidence="11">Cytochrome P450</fullName>
    </submittedName>
</protein>
<keyword evidence="6 10" id="KW-0560">Oxidoreductase</keyword>
<evidence type="ECO:0000256" key="3">
    <source>
        <dbReference type="ARBA" id="ARBA00010617"/>
    </source>
</evidence>
<keyword evidence="12" id="KW-1185">Reference proteome</keyword>
<dbReference type="GO" id="GO:0016705">
    <property type="term" value="F:oxidoreductase activity, acting on paired donors, with incorporation or reduction of molecular oxygen"/>
    <property type="evidence" value="ECO:0007669"/>
    <property type="project" value="InterPro"/>
</dbReference>
<evidence type="ECO:0000256" key="2">
    <source>
        <dbReference type="ARBA" id="ARBA00005179"/>
    </source>
</evidence>
<accession>A0A165RY30</accession>
<dbReference type="PRINTS" id="PR00463">
    <property type="entry name" value="EP450I"/>
</dbReference>
<evidence type="ECO:0000256" key="10">
    <source>
        <dbReference type="RuleBase" id="RU000461"/>
    </source>
</evidence>
<keyword evidence="8 10" id="KW-0503">Monooxygenase</keyword>
<gene>
    <name evidence="11" type="ORF">NEOLEDRAFT_1067729</name>
</gene>
<dbReference type="Gene3D" id="1.10.630.10">
    <property type="entry name" value="Cytochrome P450"/>
    <property type="match status" value="1"/>
</dbReference>
<evidence type="ECO:0000256" key="1">
    <source>
        <dbReference type="ARBA" id="ARBA00001971"/>
    </source>
</evidence>
<dbReference type="PANTHER" id="PTHR46300:SF7">
    <property type="entry name" value="P450, PUTATIVE (EUROFUNG)-RELATED"/>
    <property type="match status" value="1"/>
</dbReference>
<evidence type="ECO:0000313" key="12">
    <source>
        <dbReference type="Proteomes" id="UP000076761"/>
    </source>
</evidence>
<keyword evidence="4 9" id="KW-0349">Heme</keyword>
<dbReference type="GO" id="GO:0004497">
    <property type="term" value="F:monooxygenase activity"/>
    <property type="evidence" value="ECO:0007669"/>
    <property type="project" value="UniProtKB-KW"/>
</dbReference>
<dbReference type="EMBL" id="KV425578">
    <property type="protein sequence ID" value="KZT24415.1"/>
    <property type="molecule type" value="Genomic_DNA"/>
</dbReference>
<dbReference type="InterPro" id="IPR001128">
    <property type="entry name" value="Cyt_P450"/>
</dbReference>
<dbReference type="InParanoid" id="A0A165RY30"/>
<evidence type="ECO:0000313" key="11">
    <source>
        <dbReference type="EMBL" id="KZT24415.1"/>
    </source>
</evidence>
<dbReference type="PROSITE" id="PS00086">
    <property type="entry name" value="CYTOCHROME_P450"/>
    <property type="match status" value="1"/>
</dbReference>
<dbReference type="Pfam" id="PF00067">
    <property type="entry name" value="p450"/>
    <property type="match status" value="1"/>
</dbReference>
<evidence type="ECO:0000256" key="4">
    <source>
        <dbReference type="ARBA" id="ARBA00022617"/>
    </source>
</evidence>
<dbReference type="SUPFAM" id="SSF48264">
    <property type="entry name" value="Cytochrome P450"/>
    <property type="match status" value="1"/>
</dbReference>
<comment type="cofactor">
    <cofactor evidence="1 9">
        <name>heme</name>
        <dbReference type="ChEBI" id="CHEBI:30413"/>
    </cofactor>
</comment>
<dbReference type="OrthoDB" id="2789670at2759"/>
<dbReference type="InterPro" id="IPR017972">
    <property type="entry name" value="Cyt_P450_CS"/>
</dbReference>
<dbReference type="STRING" id="1314782.A0A165RY30"/>
<dbReference type="InterPro" id="IPR002401">
    <property type="entry name" value="Cyt_P450_E_grp-I"/>
</dbReference>